<organism evidence="2 3">
    <name type="scientific">Herpetosiphon geysericola</name>
    <dbReference type="NCBI Taxonomy" id="70996"/>
    <lineage>
        <taxon>Bacteria</taxon>
        <taxon>Bacillati</taxon>
        <taxon>Chloroflexota</taxon>
        <taxon>Chloroflexia</taxon>
        <taxon>Herpetosiphonales</taxon>
        <taxon>Herpetosiphonaceae</taxon>
        <taxon>Herpetosiphon</taxon>
    </lineage>
</organism>
<keyword evidence="1" id="KW-0472">Membrane</keyword>
<evidence type="ECO:0000313" key="2">
    <source>
        <dbReference type="EMBL" id="KPL79966.1"/>
    </source>
</evidence>
<evidence type="ECO:0000313" key="3">
    <source>
        <dbReference type="Proteomes" id="UP000050277"/>
    </source>
</evidence>
<keyword evidence="3" id="KW-1185">Reference proteome</keyword>
<evidence type="ECO:0000256" key="1">
    <source>
        <dbReference type="SAM" id="Phobius"/>
    </source>
</evidence>
<dbReference type="Proteomes" id="UP000050277">
    <property type="component" value="Unassembled WGS sequence"/>
</dbReference>
<dbReference type="AlphaFoldDB" id="A0A0P6YD84"/>
<sequence>MLTTVFASMVPVWLINGLMLLVAGVFHAPLTHLIETARIHRVRKFYGRVSGLESMIVPLPTLSGFQLIMAALVSGSLSSLIIAQIAGSVWSSVLAIPITIGIAWIILNVMEFRQTRRMSEQVVDAATQVGSLMNSGVTLLNAIKQVGEGIHEPLATPWQWMTNTAGTAVYDPETGERRFTTLGSTAMTVGGQTTCKDLIRFLEHIEGSEDLPQASARDRMLAASIALQETRLREKGVRSKLAHARVSSFAVVGVGLGIATFLRFTMTERWDAAFSGPFALPAILFFCLVYIAPIGAAIKLSQVPNVDF</sequence>
<dbReference type="EMBL" id="LGKP01000042">
    <property type="protein sequence ID" value="KPL79966.1"/>
    <property type="molecule type" value="Genomic_DNA"/>
</dbReference>
<comment type="caution">
    <text evidence="2">The sequence shown here is derived from an EMBL/GenBank/DDBJ whole genome shotgun (WGS) entry which is preliminary data.</text>
</comment>
<gene>
    <name evidence="2" type="ORF">SE18_25595</name>
</gene>
<feature type="transmembrane region" description="Helical" evidence="1">
    <location>
        <begin position="246"/>
        <end position="266"/>
    </location>
</feature>
<feature type="transmembrane region" description="Helical" evidence="1">
    <location>
        <begin position="55"/>
        <end position="83"/>
    </location>
</feature>
<protein>
    <recommendedName>
        <fullName evidence="4">Type II secretion system protein GspF domain-containing protein</fullName>
    </recommendedName>
</protein>
<name>A0A0P6YD84_9CHLR</name>
<keyword evidence="1" id="KW-1133">Transmembrane helix</keyword>
<dbReference type="STRING" id="70996.SE18_25595"/>
<feature type="transmembrane region" description="Helical" evidence="1">
    <location>
        <begin position="278"/>
        <end position="298"/>
    </location>
</feature>
<accession>A0A0P6YD84</accession>
<keyword evidence="1" id="KW-0812">Transmembrane</keyword>
<evidence type="ECO:0008006" key="4">
    <source>
        <dbReference type="Google" id="ProtNLM"/>
    </source>
</evidence>
<feature type="transmembrane region" description="Helical" evidence="1">
    <location>
        <begin position="89"/>
        <end position="110"/>
    </location>
</feature>
<proteinExistence type="predicted"/>
<feature type="transmembrane region" description="Helical" evidence="1">
    <location>
        <begin position="12"/>
        <end position="34"/>
    </location>
</feature>
<dbReference type="RefSeq" id="WP_054537313.1">
    <property type="nucleotide sequence ID" value="NZ_LGKP01000042.1"/>
</dbReference>
<reference evidence="2 3" key="1">
    <citation type="submission" date="2015-07" db="EMBL/GenBank/DDBJ databases">
        <title>Whole genome sequence of Herpetosiphon geysericola DSM 7119.</title>
        <authorList>
            <person name="Hemp J."/>
            <person name="Ward L.M."/>
            <person name="Pace L.A."/>
            <person name="Fischer W.W."/>
        </authorList>
    </citation>
    <scope>NUCLEOTIDE SEQUENCE [LARGE SCALE GENOMIC DNA]</scope>
    <source>
        <strain evidence="2 3">DSM 7119</strain>
    </source>
</reference>